<accession>A0A6C0K508</accession>
<dbReference type="EMBL" id="MN740791">
    <property type="protein sequence ID" value="QHU11880.1"/>
    <property type="molecule type" value="Genomic_DNA"/>
</dbReference>
<dbReference type="AlphaFoldDB" id="A0A6C0K508"/>
<sequence length="155" mass="18024">MEICKKIWKMVGKHKHITGIMDMNYNVLKVLDEDVRVPPCPYDMNSQQKILFHTHPLSSSRDCASDFPSSNDILITLTKGYRQHLVITRKGVYVLIPVNPRLTIRQASLLNMLFEIEKNTEDAWCPKYHDPSQLCETMNKILEGFMTCSFYPFNI</sequence>
<reference evidence="1" key="1">
    <citation type="journal article" date="2020" name="Nature">
        <title>Giant virus diversity and host interactions through global metagenomics.</title>
        <authorList>
            <person name="Schulz F."/>
            <person name="Roux S."/>
            <person name="Paez-Espino D."/>
            <person name="Jungbluth S."/>
            <person name="Walsh D.A."/>
            <person name="Denef V.J."/>
            <person name="McMahon K.D."/>
            <person name="Konstantinidis K.T."/>
            <person name="Eloe-Fadrosh E.A."/>
            <person name="Kyrpides N.C."/>
            <person name="Woyke T."/>
        </authorList>
    </citation>
    <scope>NUCLEOTIDE SEQUENCE</scope>
    <source>
        <strain evidence="1">GVMAG-S-1101169-75</strain>
    </source>
</reference>
<organism evidence="1">
    <name type="scientific">viral metagenome</name>
    <dbReference type="NCBI Taxonomy" id="1070528"/>
    <lineage>
        <taxon>unclassified sequences</taxon>
        <taxon>metagenomes</taxon>
        <taxon>organismal metagenomes</taxon>
    </lineage>
</organism>
<protein>
    <submittedName>
        <fullName evidence="1">Uncharacterized protein</fullName>
    </submittedName>
</protein>
<name>A0A6C0K508_9ZZZZ</name>
<proteinExistence type="predicted"/>
<evidence type="ECO:0000313" key="1">
    <source>
        <dbReference type="EMBL" id="QHU11880.1"/>
    </source>
</evidence>